<feature type="region of interest" description="Disordered" evidence="1">
    <location>
        <begin position="589"/>
        <end position="632"/>
    </location>
</feature>
<evidence type="ECO:0000313" key="2">
    <source>
        <dbReference type="EMBL" id="CAF1319288.1"/>
    </source>
</evidence>
<feature type="compositionally biased region" description="Basic residues" evidence="1">
    <location>
        <begin position="615"/>
        <end position="625"/>
    </location>
</feature>
<evidence type="ECO:0000313" key="3">
    <source>
        <dbReference type="Proteomes" id="UP000663860"/>
    </source>
</evidence>
<dbReference type="EMBL" id="CAJNOE010000723">
    <property type="protein sequence ID" value="CAF1319288.1"/>
    <property type="molecule type" value="Genomic_DNA"/>
</dbReference>
<dbReference type="Proteomes" id="UP000663860">
    <property type="component" value="Unassembled WGS sequence"/>
</dbReference>
<organism evidence="2 3">
    <name type="scientific">Adineta steineri</name>
    <dbReference type="NCBI Taxonomy" id="433720"/>
    <lineage>
        <taxon>Eukaryota</taxon>
        <taxon>Metazoa</taxon>
        <taxon>Spiralia</taxon>
        <taxon>Gnathifera</taxon>
        <taxon>Rotifera</taxon>
        <taxon>Eurotatoria</taxon>
        <taxon>Bdelloidea</taxon>
        <taxon>Adinetida</taxon>
        <taxon>Adinetidae</taxon>
        <taxon>Adineta</taxon>
    </lineage>
</organism>
<gene>
    <name evidence="2" type="ORF">IZO911_LOCUS35053</name>
</gene>
<feature type="compositionally biased region" description="Low complexity" evidence="1">
    <location>
        <begin position="25"/>
        <end position="42"/>
    </location>
</feature>
<feature type="region of interest" description="Disordered" evidence="1">
    <location>
        <begin position="358"/>
        <end position="377"/>
    </location>
</feature>
<evidence type="ECO:0000256" key="1">
    <source>
        <dbReference type="SAM" id="MobiDB-lite"/>
    </source>
</evidence>
<sequence length="632" mass="71734">MGDQPNHESQYTSNEQNSEQLNVQGLLSDESESSNSSLGDDSYTIIQSSVQCSDDRRDDEDLTSSILNRKPTISFMPDEPVDDEELFHGAALGTMPYFYDKIDDESVTTTPSGVDENNKKAVTDTLLEINLGALEQHAGETSVVIFSESIAEPIMDIEANPPAELRLRYESEGQRQVAQSLTNPMEIDISGVKNIKLSSNQSFYIRLLPAVWPGKSTKKNDLHPNEIDYLHPNKLEYHSDDAIGFIDRTIGVPLTSDDINEGVKAFPRLQILKRLLRKYNRELTPLKLYGIASGIDGNKTIPVSEAKKMFDKFNLKASRIICQLLIKQNGRFHFTNIVCGTHIMEEKLQPVNEEIVTTTPSGVDEDSTETVADKSSEHNLDDLKKHAEEASLKRIDESIVERTMRVKTHPPAYVRLRYWSDGERVLAKSLTDPMAIELPNIKNIKLNSDQSFWIRLSPAAWMINLPDEVYLHPNKLEYHSKGVIEFRDGTIGVRLTADDINKRIKAFPRLQILKAKLRTYYREFTPLDRFGIASGIDGNETVTVREAKKMFDEFNLKITSIVCQLLIKQNETFHFTDIICVTDKIEDIKQTKKRPKESTEDEEEEEEEIGERSSRSKSKSTKRKKNSDSLTI</sequence>
<name>A0A815ESD7_9BILA</name>
<comment type="caution">
    <text evidence="2">The sequence shown here is derived from an EMBL/GenBank/DDBJ whole genome shotgun (WGS) entry which is preliminary data.</text>
</comment>
<feature type="compositionally biased region" description="Acidic residues" evidence="1">
    <location>
        <begin position="599"/>
        <end position="609"/>
    </location>
</feature>
<accession>A0A815ESD7</accession>
<feature type="region of interest" description="Disordered" evidence="1">
    <location>
        <begin position="1"/>
        <end position="43"/>
    </location>
</feature>
<reference evidence="2" key="1">
    <citation type="submission" date="2021-02" db="EMBL/GenBank/DDBJ databases">
        <authorList>
            <person name="Nowell W R."/>
        </authorList>
    </citation>
    <scope>NUCLEOTIDE SEQUENCE</scope>
</reference>
<feature type="compositionally biased region" description="Polar residues" evidence="1">
    <location>
        <begin position="7"/>
        <end position="23"/>
    </location>
</feature>
<proteinExistence type="predicted"/>
<protein>
    <submittedName>
        <fullName evidence="2">Uncharacterized protein</fullName>
    </submittedName>
</protein>
<dbReference type="AlphaFoldDB" id="A0A815ESD7"/>